<dbReference type="STRING" id="355243.SAMN03080615_01882"/>
<gene>
    <name evidence="3" type="ORF">SAMN03080615_01882</name>
</gene>
<reference evidence="4" key="1">
    <citation type="submission" date="2016-10" db="EMBL/GenBank/DDBJ databases">
        <authorList>
            <person name="Varghese N."/>
            <person name="Submissions S."/>
        </authorList>
    </citation>
    <scope>NUCLEOTIDE SEQUENCE [LARGE SCALE GENOMIC DNA]</scope>
    <source>
        <strain evidence="4">DSM 18887</strain>
    </source>
</reference>
<organism evidence="3 4">
    <name type="scientific">Amphritea atlantica</name>
    <dbReference type="NCBI Taxonomy" id="355243"/>
    <lineage>
        <taxon>Bacteria</taxon>
        <taxon>Pseudomonadati</taxon>
        <taxon>Pseudomonadota</taxon>
        <taxon>Gammaproteobacteria</taxon>
        <taxon>Oceanospirillales</taxon>
        <taxon>Oceanospirillaceae</taxon>
        <taxon>Amphritea</taxon>
    </lineage>
</organism>
<proteinExistence type="predicted"/>
<keyword evidence="1" id="KW-0560">Oxidoreductase</keyword>
<dbReference type="AlphaFoldDB" id="A0A1H9GTG0"/>
<dbReference type="GO" id="GO:0005737">
    <property type="term" value="C:cytoplasm"/>
    <property type="evidence" value="ECO:0007669"/>
    <property type="project" value="TreeGrafter"/>
</dbReference>
<dbReference type="InterPro" id="IPR036188">
    <property type="entry name" value="FAD/NAD-bd_sf"/>
</dbReference>
<dbReference type="RefSeq" id="WP_091357020.1">
    <property type="nucleotide sequence ID" value="NZ_AP025284.1"/>
</dbReference>
<dbReference type="Pfam" id="PF01266">
    <property type="entry name" value="DAO"/>
    <property type="match status" value="1"/>
</dbReference>
<evidence type="ECO:0000259" key="2">
    <source>
        <dbReference type="Pfam" id="PF01266"/>
    </source>
</evidence>
<keyword evidence="4" id="KW-1185">Reference proteome</keyword>
<evidence type="ECO:0000256" key="1">
    <source>
        <dbReference type="ARBA" id="ARBA00023002"/>
    </source>
</evidence>
<dbReference type="Proteomes" id="UP000198749">
    <property type="component" value="Unassembled WGS sequence"/>
</dbReference>
<dbReference type="OrthoDB" id="6949587at2"/>
<dbReference type="EMBL" id="FOGB01000004">
    <property type="protein sequence ID" value="SEQ53381.1"/>
    <property type="molecule type" value="Genomic_DNA"/>
</dbReference>
<dbReference type="SUPFAM" id="SSF51905">
    <property type="entry name" value="FAD/NAD(P)-binding domain"/>
    <property type="match status" value="1"/>
</dbReference>
<evidence type="ECO:0000313" key="4">
    <source>
        <dbReference type="Proteomes" id="UP000198749"/>
    </source>
</evidence>
<name>A0A1H9GTG0_9GAMM</name>
<dbReference type="Gene3D" id="3.50.50.60">
    <property type="entry name" value="FAD/NAD(P)-binding domain"/>
    <property type="match status" value="1"/>
</dbReference>
<sequence length="376" mass="40565">MTESVRLNRGSSDVAVIGGGLVGLCIALGIQRQGQQVTVYDEGDIALRASRGNFGLVWVQGKGDNLPAYTRITRLSAKLWGGLAEDLTQHTGIDIQLQQRGGLFVCLSESELNSRQQMLEKMAAEHPQGYPFDVLDLQQLRELIPEIGPEVAGATWGPEDGHVNPLYLLRALVARFESLGGKLVNAGQVSNIIPKKSQFVLQSEQGEFSCNKVVLTAGLGNKSLGPMVGIDAPVFPNRGQVLIAERVKPFLNYPTGHVRQTVEGTVQCGDSKEDVGFDTGTTTDVLAQIAHRATTMFPLLKDVNLIRSWGALRIMTPDGNPVYQQSEQYPGAYLVTCHSGVTLAAAHAGPIADWIATGIADPAIDLEKFHGSRFQL</sequence>
<feature type="domain" description="FAD dependent oxidoreductase" evidence="2">
    <location>
        <begin position="13"/>
        <end position="354"/>
    </location>
</feature>
<dbReference type="SUPFAM" id="SSF54373">
    <property type="entry name" value="FAD-linked reductases, C-terminal domain"/>
    <property type="match status" value="1"/>
</dbReference>
<accession>A0A1H9GTG0</accession>
<evidence type="ECO:0000313" key="3">
    <source>
        <dbReference type="EMBL" id="SEQ53381.1"/>
    </source>
</evidence>
<dbReference type="InterPro" id="IPR006076">
    <property type="entry name" value="FAD-dep_OxRdtase"/>
</dbReference>
<protein>
    <submittedName>
        <fullName evidence="3">Glycine/D-amino acid oxidase</fullName>
    </submittedName>
</protein>
<dbReference type="Gene3D" id="3.30.9.10">
    <property type="entry name" value="D-Amino Acid Oxidase, subunit A, domain 2"/>
    <property type="match status" value="1"/>
</dbReference>
<dbReference type="PANTHER" id="PTHR13847:SF289">
    <property type="entry name" value="GLYCINE OXIDASE"/>
    <property type="match status" value="1"/>
</dbReference>
<dbReference type="PANTHER" id="PTHR13847">
    <property type="entry name" value="SARCOSINE DEHYDROGENASE-RELATED"/>
    <property type="match status" value="1"/>
</dbReference>
<dbReference type="GO" id="GO:0016491">
    <property type="term" value="F:oxidoreductase activity"/>
    <property type="evidence" value="ECO:0007669"/>
    <property type="project" value="UniProtKB-KW"/>
</dbReference>